<evidence type="ECO:0000313" key="3">
    <source>
        <dbReference type="Proteomes" id="UP000708805"/>
    </source>
</evidence>
<evidence type="ECO:0000313" key="2">
    <source>
        <dbReference type="EMBL" id="MBS9339671.1"/>
    </source>
</evidence>
<dbReference type="RefSeq" id="WP_082158296.1">
    <property type="nucleotide sequence ID" value="NZ_JAGJWT010000001.1"/>
</dbReference>
<protein>
    <submittedName>
        <fullName evidence="1">Uncharacterized protein</fullName>
    </submittedName>
</protein>
<accession>A0A9X1CN63</accession>
<dbReference type="EMBL" id="JAGJWT010000001">
    <property type="protein sequence ID" value="MBS9339671.1"/>
    <property type="molecule type" value="Genomic_DNA"/>
</dbReference>
<dbReference type="EMBL" id="JAGJWT010000001">
    <property type="protein sequence ID" value="MBS9339375.1"/>
    <property type="molecule type" value="Genomic_DNA"/>
</dbReference>
<organism evidence="1 3">
    <name type="scientific">Neisseria elongata subsp. nitroreducens</name>
    <dbReference type="NCBI Taxonomy" id="90367"/>
    <lineage>
        <taxon>Bacteria</taxon>
        <taxon>Pseudomonadati</taxon>
        <taxon>Pseudomonadota</taxon>
        <taxon>Betaproteobacteria</taxon>
        <taxon>Neisseriales</taxon>
        <taxon>Neisseriaceae</taxon>
        <taxon>Neisseria</taxon>
    </lineage>
</organism>
<dbReference type="Proteomes" id="UP000708805">
    <property type="component" value="Unassembled WGS sequence"/>
</dbReference>
<sequence>MKKLLVLGLTLFIGSQVWAARVLPSDIRLAVLKQVNYPDIVLAGDGWSWTQILTLGLLGSNRTETEALESIRIKDTHNRFITKNRLQGYVGQPVGVFLNHQNQVREVWILTPSEYEQLKKRGRD</sequence>
<reference evidence="1" key="1">
    <citation type="submission" date="2021-04" db="EMBL/GenBank/DDBJ databases">
        <title>Genomic characterization of endocarditis-associated Neisseria elongata subsp. nitroreducens.</title>
        <authorList>
            <person name="Schorner M."/>
            <person name="Passarelli-Araujo H."/>
            <person name="Scheffer M."/>
            <person name="Barazzetti F."/>
            <person name="Martins J."/>
            <person name="Machado H."/>
            <person name="Palmeiro J."/>
            <person name="Bazzo M."/>
        </authorList>
    </citation>
    <scope>NUCLEOTIDE SEQUENCE</scope>
    <source>
        <strain evidence="1">Nel_M001</strain>
    </source>
</reference>
<gene>
    <name evidence="1" type="ORF">J8641_00675</name>
    <name evidence="2" type="ORF">J8641_02310</name>
</gene>
<evidence type="ECO:0000313" key="1">
    <source>
        <dbReference type="EMBL" id="MBS9339375.1"/>
    </source>
</evidence>
<dbReference type="AlphaFoldDB" id="A0A9X1CN63"/>
<name>A0A9X1CN63_NEIEL</name>
<comment type="caution">
    <text evidence="1">The sequence shown here is derived from an EMBL/GenBank/DDBJ whole genome shotgun (WGS) entry which is preliminary data.</text>
</comment>
<proteinExistence type="predicted"/>